<evidence type="ECO:0000313" key="1">
    <source>
        <dbReference type="EMBL" id="GET38603.1"/>
    </source>
</evidence>
<dbReference type="EMBL" id="BLAY01000048">
    <property type="protein sequence ID" value="GET38603.1"/>
    <property type="molecule type" value="Genomic_DNA"/>
</dbReference>
<dbReference type="InterPro" id="IPR045629">
    <property type="entry name" value="DUF6232"/>
</dbReference>
<reference evidence="1" key="1">
    <citation type="submission" date="2019-10" db="EMBL/GenBank/DDBJ databases">
        <title>Draft genome sequece of Microseira wollei NIES-4236.</title>
        <authorList>
            <person name="Yamaguchi H."/>
            <person name="Suzuki S."/>
            <person name="Kawachi M."/>
        </authorList>
    </citation>
    <scope>NUCLEOTIDE SEQUENCE</scope>
    <source>
        <strain evidence="1">NIES-4236</strain>
    </source>
</reference>
<keyword evidence="2" id="KW-1185">Reference proteome</keyword>
<gene>
    <name evidence="1" type="ORF">MiSe_33610</name>
</gene>
<proteinExistence type="predicted"/>
<comment type="caution">
    <text evidence="1">The sequence shown here is derived from an EMBL/GenBank/DDBJ whole genome shotgun (WGS) entry which is preliminary data.</text>
</comment>
<protein>
    <submittedName>
        <fullName evidence="1">Uncharacterized protein</fullName>
    </submittedName>
</protein>
<organism evidence="1 2">
    <name type="scientific">Microseira wollei NIES-4236</name>
    <dbReference type="NCBI Taxonomy" id="2530354"/>
    <lineage>
        <taxon>Bacteria</taxon>
        <taxon>Bacillati</taxon>
        <taxon>Cyanobacteriota</taxon>
        <taxon>Cyanophyceae</taxon>
        <taxon>Oscillatoriophycideae</taxon>
        <taxon>Aerosakkonematales</taxon>
        <taxon>Aerosakkonemataceae</taxon>
        <taxon>Microseira</taxon>
    </lineage>
</organism>
<dbReference type="RefSeq" id="WP_226582534.1">
    <property type="nucleotide sequence ID" value="NZ_BLAY01000048.1"/>
</dbReference>
<sequence>MTISSPEKFYENQEERIRITRTVLEYQGTDYPIRHIEKWSGKKDFESGNSPPIDIIPVGGLLLLVTWVLGQTTLILPELVLLGILPLLMTANDESAYKLIVTTDKGEEITLKASNKDELKKMKSALEKAMSHLRED</sequence>
<dbReference type="Proteomes" id="UP001050975">
    <property type="component" value="Unassembled WGS sequence"/>
</dbReference>
<dbReference type="Pfam" id="PF19744">
    <property type="entry name" value="DUF6232"/>
    <property type="match status" value="1"/>
</dbReference>
<accession>A0AAV3X880</accession>
<evidence type="ECO:0000313" key="2">
    <source>
        <dbReference type="Proteomes" id="UP001050975"/>
    </source>
</evidence>
<dbReference type="AlphaFoldDB" id="A0AAV3X880"/>
<name>A0AAV3X880_9CYAN</name>